<keyword evidence="6 14" id="KW-0472">Membrane</keyword>
<evidence type="ECO:0000256" key="13">
    <source>
        <dbReference type="RuleBase" id="RU000688"/>
    </source>
</evidence>
<evidence type="ECO:0000256" key="12">
    <source>
        <dbReference type="ARBA" id="ARBA00045234"/>
    </source>
</evidence>
<name>A0AAZ3R9Q8_ONCTS</name>
<comment type="function">
    <text evidence="12">G-protein-coupled receptor of lysophosphatidylserine (LysoPS) that plays different roles in immune response. Acts a damage-sensing receptor that triggers tissue repair upon recognition of dying neutrophils. Mechanistically, apoptotic neutrophils release lysophosphatydilserine that are recognized by type 3 innate lymphoid cells (ILC3s) via GPR34, which activates downstream PI3K-AKT and RAS-ERK signaling pathways leading to STAT3 activation and IL-22 production. Plays an important role in microglial function, controlling morphology and phagocytosis.</text>
</comment>
<evidence type="ECO:0000256" key="10">
    <source>
        <dbReference type="ARBA" id="ARBA00023224"/>
    </source>
</evidence>
<evidence type="ECO:0000256" key="5">
    <source>
        <dbReference type="ARBA" id="ARBA00023040"/>
    </source>
</evidence>
<dbReference type="InterPro" id="IPR017452">
    <property type="entry name" value="GPCR_Rhodpsn_7TM"/>
</dbReference>
<evidence type="ECO:0000256" key="9">
    <source>
        <dbReference type="ARBA" id="ARBA00023180"/>
    </source>
</evidence>
<evidence type="ECO:0000256" key="14">
    <source>
        <dbReference type="SAM" id="Phobius"/>
    </source>
</evidence>
<dbReference type="Gene3D" id="1.20.1070.10">
    <property type="entry name" value="Rhodopsin 7-helix transmembrane proteins"/>
    <property type="match status" value="1"/>
</dbReference>
<dbReference type="Pfam" id="PF00001">
    <property type="entry name" value="7tm_1"/>
    <property type="match status" value="1"/>
</dbReference>
<evidence type="ECO:0000313" key="17">
    <source>
        <dbReference type="Proteomes" id="UP000694402"/>
    </source>
</evidence>
<keyword evidence="17" id="KW-1185">Reference proteome</keyword>
<dbReference type="PRINTS" id="PR01157">
    <property type="entry name" value="P2YPURNOCPTR"/>
</dbReference>
<gene>
    <name evidence="16" type="primary">gpr206</name>
</gene>
<feature type="domain" description="G-protein coupled receptors family 1 profile" evidence="15">
    <location>
        <begin position="66"/>
        <end position="331"/>
    </location>
</feature>
<comment type="subcellular location">
    <subcellularLocation>
        <location evidence="1">Cell membrane</location>
        <topology evidence="1">Multi-pass membrane protein</topology>
    </subcellularLocation>
</comment>
<comment type="similarity">
    <text evidence="13">Belongs to the G-protein coupled receptor 1 family.</text>
</comment>
<reference evidence="17" key="1">
    <citation type="journal article" date="2018" name="PLoS ONE">
        <title>Chinook salmon (Oncorhynchus tshawytscha) genome and transcriptome.</title>
        <authorList>
            <person name="Christensen K.A."/>
            <person name="Leong J.S."/>
            <person name="Sakhrani D."/>
            <person name="Biagi C.A."/>
            <person name="Minkley D.R."/>
            <person name="Withler R.E."/>
            <person name="Rondeau E.B."/>
            <person name="Koop B.F."/>
            <person name="Devlin R.H."/>
        </authorList>
    </citation>
    <scope>NUCLEOTIDE SEQUENCE [LARGE SCALE GENOMIC DNA]</scope>
</reference>
<protein>
    <recommendedName>
        <fullName evidence="11">Probable G-protein coupled receptor 34</fullName>
    </recommendedName>
</protein>
<feature type="transmembrane region" description="Helical" evidence="14">
    <location>
        <begin position="87"/>
        <end position="108"/>
    </location>
</feature>
<feature type="transmembrane region" description="Helical" evidence="14">
    <location>
        <begin position="166"/>
        <end position="188"/>
    </location>
</feature>
<feature type="transmembrane region" description="Helical" evidence="14">
    <location>
        <begin position="315"/>
        <end position="334"/>
    </location>
</feature>
<dbReference type="PRINTS" id="PR00237">
    <property type="entry name" value="GPCRRHODOPSN"/>
</dbReference>
<keyword evidence="2" id="KW-1003">Cell membrane</keyword>
<evidence type="ECO:0000256" key="8">
    <source>
        <dbReference type="ARBA" id="ARBA00023170"/>
    </source>
</evidence>
<dbReference type="GO" id="GO:0045028">
    <property type="term" value="F:G protein-coupled purinergic nucleotide receptor activity"/>
    <property type="evidence" value="ECO:0007669"/>
    <property type="project" value="TreeGrafter"/>
</dbReference>
<organism evidence="16 17">
    <name type="scientific">Oncorhynchus tshawytscha</name>
    <name type="common">Chinook salmon</name>
    <name type="synonym">Salmo tshawytscha</name>
    <dbReference type="NCBI Taxonomy" id="74940"/>
    <lineage>
        <taxon>Eukaryota</taxon>
        <taxon>Metazoa</taxon>
        <taxon>Chordata</taxon>
        <taxon>Craniata</taxon>
        <taxon>Vertebrata</taxon>
        <taxon>Euteleostomi</taxon>
        <taxon>Actinopterygii</taxon>
        <taxon>Neopterygii</taxon>
        <taxon>Teleostei</taxon>
        <taxon>Protacanthopterygii</taxon>
        <taxon>Salmoniformes</taxon>
        <taxon>Salmonidae</taxon>
        <taxon>Salmoninae</taxon>
        <taxon>Oncorhynchus</taxon>
    </lineage>
</organism>
<keyword evidence="3 13" id="KW-0812">Transmembrane</keyword>
<dbReference type="SUPFAM" id="SSF81321">
    <property type="entry name" value="Family A G protein-coupled receptor-like"/>
    <property type="match status" value="1"/>
</dbReference>
<dbReference type="FunFam" id="1.20.1070.10:FF:000150">
    <property type="entry name" value="probable G-protein coupled receptor 34"/>
    <property type="match status" value="1"/>
</dbReference>
<reference evidence="16" key="2">
    <citation type="submission" date="2025-08" db="UniProtKB">
        <authorList>
            <consortium name="Ensembl"/>
        </authorList>
    </citation>
    <scope>IDENTIFICATION</scope>
</reference>
<dbReference type="Ensembl" id="ENSOTST00005185047.1">
    <property type="protein sequence ID" value="ENSOTSP00005138307.1"/>
    <property type="gene ID" value="ENSOTSG00005041664.2"/>
</dbReference>
<evidence type="ECO:0000256" key="2">
    <source>
        <dbReference type="ARBA" id="ARBA00022475"/>
    </source>
</evidence>
<dbReference type="PROSITE" id="PS50262">
    <property type="entry name" value="G_PROTEIN_RECEP_F1_2"/>
    <property type="match status" value="1"/>
</dbReference>
<dbReference type="GO" id="GO:0005886">
    <property type="term" value="C:plasma membrane"/>
    <property type="evidence" value="ECO:0007669"/>
    <property type="project" value="UniProtKB-SubCell"/>
</dbReference>
<dbReference type="PANTHER" id="PTHR24233:SF11">
    <property type="entry name" value="P2Y PURINOCEPTOR 14-LIKE"/>
    <property type="match status" value="1"/>
</dbReference>
<feature type="transmembrane region" description="Helical" evidence="14">
    <location>
        <begin position="273"/>
        <end position="295"/>
    </location>
</feature>
<dbReference type="KEGG" id="otw:121838618"/>
<keyword evidence="5 13" id="KW-0297">G-protein coupled receptor</keyword>
<keyword evidence="8 13" id="KW-0675">Receptor</keyword>
<reference evidence="16" key="3">
    <citation type="submission" date="2025-09" db="UniProtKB">
        <authorList>
            <consortium name="Ensembl"/>
        </authorList>
    </citation>
    <scope>IDENTIFICATION</scope>
</reference>
<evidence type="ECO:0000313" key="16">
    <source>
        <dbReference type="Ensembl" id="ENSOTSP00005138307.1"/>
    </source>
</evidence>
<keyword evidence="7" id="KW-1015">Disulfide bond</keyword>
<dbReference type="PANTHER" id="PTHR24233">
    <property type="entry name" value="P2Y PURINOCEPTOR-RELATED G-PROTEIN COUPLED RECEPTOR"/>
    <property type="match status" value="1"/>
</dbReference>
<accession>A0AAZ3R9Q8</accession>
<dbReference type="AlphaFoldDB" id="A0AAZ3R9Q8"/>
<dbReference type="CTD" id="100147937"/>
<proteinExistence type="inferred from homology"/>
<dbReference type="Proteomes" id="UP000694402">
    <property type="component" value="Unassembled WGS sequence"/>
</dbReference>
<dbReference type="GeneTree" id="ENSGT01110000267167"/>
<keyword evidence="4 14" id="KW-1133">Transmembrane helix</keyword>
<evidence type="ECO:0000256" key="6">
    <source>
        <dbReference type="ARBA" id="ARBA00023136"/>
    </source>
</evidence>
<evidence type="ECO:0000256" key="4">
    <source>
        <dbReference type="ARBA" id="ARBA00022989"/>
    </source>
</evidence>
<evidence type="ECO:0000256" key="1">
    <source>
        <dbReference type="ARBA" id="ARBA00004651"/>
    </source>
</evidence>
<keyword evidence="9" id="KW-0325">Glycoprotein</keyword>
<keyword evidence="10 13" id="KW-0807">Transducer</keyword>
<sequence>MIVLHPLRKVRQNLKPTSIWRSQHTSTMNYTVGNGSGSASCGLMEISAHPFFTVTYSLVFLVGVVLNGFTVRVYFCRAQRHQSSVTVYMQNLAAADFFLSLCLPLRIANYATHNSTIMRHVYCNFGATAFYLNMYASILFMGYIAANRYLKIVRPLETHTLQTVRAAHYISMATWVTLLASSSAYLTVSLLTTWGADLIPGTIGCDSLHSTQLLLLYKIIHSFSAAIFLFVLFSLVFFYWGTILRLQQAQLNQQKHPSCGSGRNLSRSKRNMLVLVTMFCVCFVPYHLVRLPYAFIRPFLHRCYWHQAFYYMKELTVLLSVLNACLDPLIYFIFCKTFRAQLGMQRRLSITMAQPDSTAPPPGARRISQGNLTTLPCTQTRTSFSMSRRASVI</sequence>
<feature type="transmembrane region" description="Helical" evidence="14">
    <location>
        <begin position="128"/>
        <end position="146"/>
    </location>
</feature>
<evidence type="ECO:0000256" key="3">
    <source>
        <dbReference type="ARBA" id="ARBA00022692"/>
    </source>
</evidence>
<feature type="transmembrane region" description="Helical" evidence="14">
    <location>
        <begin position="54"/>
        <end position="75"/>
    </location>
</feature>
<evidence type="ECO:0000259" key="15">
    <source>
        <dbReference type="PROSITE" id="PS50262"/>
    </source>
</evidence>
<evidence type="ECO:0000256" key="7">
    <source>
        <dbReference type="ARBA" id="ARBA00023157"/>
    </source>
</evidence>
<evidence type="ECO:0000256" key="11">
    <source>
        <dbReference type="ARBA" id="ARBA00035691"/>
    </source>
</evidence>
<dbReference type="PROSITE" id="PS00237">
    <property type="entry name" value="G_PROTEIN_RECEP_F1_1"/>
    <property type="match status" value="1"/>
</dbReference>
<dbReference type="CDD" id="cd14982">
    <property type="entry name" value="7tmA_purinoceptor-like"/>
    <property type="match status" value="1"/>
</dbReference>
<feature type="transmembrane region" description="Helical" evidence="14">
    <location>
        <begin position="219"/>
        <end position="240"/>
    </location>
</feature>
<dbReference type="InterPro" id="IPR000276">
    <property type="entry name" value="GPCR_Rhodpsn"/>
</dbReference>